<dbReference type="Gene3D" id="3.40.50.300">
    <property type="entry name" value="P-loop containing nucleotide triphosphate hydrolases"/>
    <property type="match status" value="1"/>
</dbReference>
<gene>
    <name evidence="1" type="ORF">QWI16_13195</name>
</gene>
<sequence>MKKINVVGTSGSGKTTFSRALAQRLNVPCIEMDALFWKPGWTQSTDDEFFAKLAEALDCDTWVLDGNYSRTTAIKWKDVDTIIWVDFGFARTMWQAVKRAVLRVRDQRELWSGSGNRENLRMLFSRDSILLWTLKTYRVNKKRYRALIQNPQYAHLRCVRLRSPTQCQAFLAECSP</sequence>
<organism evidence="1 2">
    <name type="scientific">Gilvimarinus algae</name>
    <dbReference type="NCBI Taxonomy" id="3058037"/>
    <lineage>
        <taxon>Bacteria</taxon>
        <taxon>Pseudomonadati</taxon>
        <taxon>Pseudomonadota</taxon>
        <taxon>Gammaproteobacteria</taxon>
        <taxon>Cellvibrionales</taxon>
        <taxon>Cellvibrionaceae</taxon>
        <taxon>Gilvimarinus</taxon>
    </lineage>
</organism>
<comment type="caution">
    <text evidence="1">The sequence shown here is derived from an EMBL/GenBank/DDBJ whole genome shotgun (WGS) entry which is preliminary data.</text>
</comment>
<dbReference type="RefSeq" id="WP_302713851.1">
    <property type="nucleotide sequence ID" value="NZ_JAULRT010000060.1"/>
</dbReference>
<dbReference type="GO" id="GO:0016301">
    <property type="term" value="F:kinase activity"/>
    <property type="evidence" value="ECO:0007669"/>
    <property type="project" value="UniProtKB-KW"/>
</dbReference>
<dbReference type="PANTHER" id="PTHR37816">
    <property type="entry name" value="YALI0E33011P"/>
    <property type="match status" value="1"/>
</dbReference>
<keyword evidence="1" id="KW-0418">Kinase</keyword>
<name>A0ABT8TGC2_9GAMM</name>
<evidence type="ECO:0000313" key="2">
    <source>
        <dbReference type="Proteomes" id="UP001168380"/>
    </source>
</evidence>
<reference evidence="1" key="1">
    <citation type="submission" date="2023-07" db="EMBL/GenBank/DDBJ databases">
        <title>Gilvimarinus algae sp. nov., isolated from the surface of Kelp.</title>
        <authorList>
            <person name="Sun Y.Y."/>
            <person name="Gong Y."/>
            <person name="Du Z.J."/>
        </authorList>
    </citation>
    <scope>NUCLEOTIDE SEQUENCE</scope>
    <source>
        <strain evidence="1">SDUM040014</strain>
    </source>
</reference>
<dbReference type="SUPFAM" id="SSF52540">
    <property type="entry name" value="P-loop containing nucleoside triphosphate hydrolases"/>
    <property type="match status" value="1"/>
</dbReference>
<dbReference type="InterPro" id="IPR027417">
    <property type="entry name" value="P-loop_NTPase"/>
</dbReference>
<proteinExistence type="predicted"/>
<dbReference type="InterPro" id="IPR052922">
    <property type="entry name" value="Cytidylate_Kinase-2"/>
</dbReference>
<dbReference type="PANTHER" id="PTHR37816:SF1">
    <property type="entry name" value="TOXIN"/>
    <property type="match status" value="1"/>
</dbReference>
<dbReference type="EMBL" id="JAULRT010000060">
    <property type="protein sequence ID" value="MDO3383129.1"/>
    <property type="molecule type" value="Genomic_DNA"/>
</dbReference>
<accession>A0ABT8TGC2</accession>
<protein>
    <submittedName>
        <fullName evidence="1">Shikimate kinase</fullName>
    </submittedName>
</protein>
<keyword evidence="1" id="KW-0808">Transferase</keyword>
<dbReference type="Proteomes" id="UP001168380">
    <property type="component" value="Unassembled WGS sequence"/>
</dbReference>
<keyword evidence="2" id="KW-1185">Reference proteome</keyword>
<evidence type="ECO:0000313" key="1">
    <source>
        <dbReference type="EMBL" id="MDO3383129.1"/>
    </source>
</evidence>